<feature type="compositionally biased region" description="Basic and acidic residues" evidence="1">
    <location>
        <begin position="49"/>
        <end position="60"/>
    </location>
</feature>
<comment type="caution">
    <text evidence="2">The sequence shown here is derived from an EMBL/GenBank/DDBJ whole genome shotgun (WGS) entry which is preliminary data.</text>
</comment>
<dbReference type="EMBL" id="CABDUW010000172">
    <property type="protein sequence ID" value="VTJ61383.1"/>
    <property type="molecule type" value="Genomic_DNA"/>
</dbReference>
<keyword evidence="3" id="KW-1185">Reference proteome</keyword>
<evidence type="ECO:0000313" key="3">
    <source>
        <dbReference type="Proteomes" id="UP000335636"/>
    </source>
</evidence>
<feature type="compositionally biased region" description="Pro residues" evidence="1">
    <location>
        <begin position="1"/>
        <end position="11"/>
    </location>
</feature>
<feature type="non-terminal residue" evidence="2">
    <location>
        <position position="1"/>
    </location>
</feature>
<feature type="region of interest" description="Disordered" evidence="1">
    <location>
        <begin position="1"/>
        <end position="99"/>
    </location>
</feature>
<sequence>HRPSPPAPPPRARTRETAKHAPLRGPRGGRTVAAPRLARHPPRPPQDPEQPKLEKREARRTAPRRQPESPWSPRGTRGDSLSRTVSPGLSHVDTCGPGDCDARRARRSAALLLPPPPRLPLTCASPRLAAQFSPLGKFSDPGLSNLEGNGRVGRLQGELRGCDSAARKRGRGRRGGRRGGVIPPDPSLLTVAALGTGARLLSAPAFATLSFPRDCFHHLGRLRVWPRVRLPLVLRHCLARARV</sequence>
<gene>
    <name evidence="2" type="ORF">MONAX_5E006057</name>
</gene>
<reference evidence="2" key="1">
    <citation type="submission" date="2019-04" db="EMBL/GenBank/DDBJ databases">
        <authorList>
            <person name="Alioto T."/>
            <person name="Alioto T."/>
        </authorList>
    </citation>
    <scope>NUCLEOTIDE SEQUENCE [LARGE SCALE GENOMIC DNA]</scope>
</reference>
<protein>
    <submittedName>
        <fullName evidence="2">Uncharacterized protein</fullName>
    </submittedName>
</protein>
<accession>A0A5E4AV86</accession>
<proteinExistence type="predicted"/>
<name>A0A5E4AV86_MARMO</name>
<dbReference type="Proteomes" id="UP000335636">
    <property type="component" value="Unassembled WGS sequence"/>
</dbReference>
<dbReference type="AlphaFoldDB" id="A0A5E4AV86"/>
<evidence type="ECO:0000256" key="1">
    <source>
        <dbReference type="SAM" id="MobiDB-lite"/>
    </source>
</evidence>
<organism evidence="2 3">
    <name type="scientific">Marmota monax</name>
    <name type="common">Woodchuck</name>
    <dbReference type="NCBI Taxonomy" id="9995"/>
    <lineage>
        <taxon>Eukaryota</taxon>
        <taxon>Metazoa</taxon>
        <taxon>Chordata</taxon>
        <taxon>Craniata</taxon>
        <taxon>Vertebrata</taxon>
        <taxon>Euteleostomi</taxon>
        <taxon>Mammalia</taxon>
        <taxon>Eutheria</taxon>
        <taxon>Euarchontoglires</taxon>
        <taxon>Glires</taxon>
        <taxon>Rodentia</taxon>
        <taxon>Sciuromorpha</taxon>
        <taxon>Sciuridae</taxon>
        <taxon>Xerinae</taxon>
        <taxon>Marmotini</taxon>
        <taxon>Marmota</taxon>
    </lineage>
</organism>
<evidence type="ECO:0000313" key="2">
    <source>
        <dbReference type="EMBL" id="VTJ61383.1"/>
    </source>
</evidence>